<keyword evidence="2" id="KW-1185">Reference proteome</keyword>
<organism evidence="1 2">
    <name type="scientific">Paraconexibacter algicola</name>
    <dbReference type="NCBI Taxonomy" id="2133960"/>
    <lineage>
        <taxon>Bacteria</taxon>
        <taxon>Bacillati</taxon>
        <taxon>Actinomycetota</taxon>
        <taxon>Thermoleophilia</taxon>
        <taxon>Solirubrobacterales</taxon>
        <taxon>Paraconexibacteraceae</taxon>
        <taxon>Paraconexibacter</taxon>
    </lineage>
</organism>
<name>A0A2T4UKU4_9ACTN</name>
<sequence length="64" mass="6619">MARVEITSPATEHEAAAVVAAVEQFLRDNAPPAAPAPVGLPGWQRAALLEGVGLPAGADHPWLR</sequence>
<gene>
    <name evidence="1" type="ORF">C7Y72_09230</name>
</gene>
<accession>A0A2T4UKU4</accession>
<dbReference type="Proteomes" id="UP000240739">
    <property type="component" value="Unassembled WGS sequence"/>
</dbReference>
<evidence type="ECO:0000313" key="1">
    <source>
        <dbReference type="EMBL" id="PTL59818.1"/>
    </source>
</evidence>
<dbReference type="RefSeq" id="WP_107568462.1">
    <property type="nucleotide sequence ID" value="NZ_PYYB01000001.1"/>
</dbReference>
<proteinExistence type="predicted"/>
<evidence type="ECO:0000313" key="2">
    <source>
        <dbReference type="Proteomes" id="UP000240739"/>
    </source>
</evidence>
<dbReference type="EMBL" id="PYYB01000001">
    <property type="protein sequence ID" value="PTL59818.1"/>
    <property type="molecule type" value="Genomic_DNA"/>
</dbReference>
<comment type="caution">
    <text evidence="1">The sequence shown here is derived from an EMBL/GenBank/DDBJ whole genome shotgun (WGS) entry which is preliminary data.</text>
</comment>
<protein>
    <submittedName>
        <fullName evidence="1">Uncharacterized protein</fullName>
    </submittedName>
</protein>
<dbReference type="AlphaFoldDB" id="A0A2T4UKU4"/>
<reference evidence="1 2" key="1">
    <citation type="submission" date="2018-03" db="EMBL/GenBank/DDBJ databases">
        <title>Aquarubrobacter algicola gen. nov., sp. nov., a novel actinobacterium isolated from shallow eutrophic lake during the end of cyanobacterial harmful algal blooms.</title>
        <authorList>
            <person name="Chun S.J."/>
        </authorList>
    </citation>
    <scope>NUCLEOTIDE SEQUENCE [LARGE SCALE GENOMIC DNA]</scope>
    <source>
        <strain evidence="1 2">Seoho-28</strain>
    </source>
</reference>